<gene>
    <name evidence="1" type="ORF">UFOVP858_82</name>
</gene>
<evidence type="ECO:0000313" key="1">
    <source>
        <dbReference type="EMBL" id="CAB4167946.1"/>
    </source>
</evidence>
<accession>A0A6J5PDG8</accession>
<proteinExistence type="predicted"/>
<dbReference type="InterPro" id="IPR010260">
    <property type="entry name" value="AlpA"/>
</dbReference>
<protein>
    <submittedName>
        <fullName evidence="1">AlpA Predicted transcriptional regulator</fullName>
    </submittedName>
</protein>
<dbReference type="Gene3D" id="1.10.238.160">
    <property type="match status" value="1"/>
</dbReference>
<organism evidence="1">
    <name type="scientific">uncultured Caudovirales phage</name>
    <dbReference type="NCBI Taxonomy" id="2100421"/>
    <lineage>
        <taxon>Viruses</taxon>
        <taxon>Duplodnaviria</taxon>
        <taxon>Heunggongvirae</taxon>
        <taxon>Uroviricota</taxon>
        <taxon>Caudoviricetes</taxon>
        <taxon>Peduoviridae</taxon>
        <taxon>Maltschvirus</taxon>
        <taxon>Maltschvirus maltsch</taxon>
    </lineage>
</organism>
<dbReference type="Pfam" id="PF05930">
    <property type="entry name" value="Phage_AlpA"/>
    <property type="match status" value="1"/>
</dbReference>
<sequence>MNTNQTSEPMMLDSTDMALVLRLSKKGFYNFLKSPLGETFPKPVKLGPRLIRWRKSDVEAWVDGLAEAPV</sequence>
<dbReference type="EMBL" id="LR796806">
    <property type="protein sequence ID" value="CAB4167946.1"/>
    <property type="molecule type" value="Genomic_DNA"/>
</dbReference>
<reference evidence="1" key="1">
    <citation type="submission" date="2020-04" db="EMBL/GenBank/DDBJ databases">
        <authorList>
            <person name="Chiriac C."/>
            <person name="Salcher M."/>
            <person name="Ghai R."/>
            <person name="Kavagutti S V."/>
        </authorList>
    </citation>
    <scope>NUCLEOTIDE SEQUENCE</scope>
</reference>
<name>A0A6J5PDG8_9CAUD</name>